<sequence>MPLPSNRDVGRKLKKFEYAADPYLAQIPAPVSVNMANAARVCLLHRRVYGRSLTSPLVPQDRQMFHNTKTCRMTRCLLPPPSNLRAVGRHSDGGGSTERWNTREDPGCGRPASPSSLALSVHHHHHHCSPSSPSFDVPCLLACANVVDARSRSPELPVLGIPPDDQAKRNGGGKGREEAEMGLKENGCPEHEGGYRHRFRRRRLNAYRARLELGVDHVPVVLVTPPYTPPLLHHVRCPPQTGGILPGGSRNQFAKRVSSINVAETHTGPFSTNDITFLPSLLYAPWPETRFRCTGCDNAYYCDAGCQRLAWPLHRHYCGTAPVPPNRAAGEAWLEHHKNALTMLILAIWRGQTPQILQGHRAVMLLRARIRATLTFPCFTLSMVEVHPQMPLWGKVVLDPLTPFMMNSDEPGFPPPPVQISDSSFTVMIGCRVYSLDRAAEPSTDFYPVEVALEDMVAASTARPALEQLLALLEAISEEGMVTTFALLDTE</sequence>
<evidence type="ECO:0000256" key="5">
    <source>
        <dbReference type="SAM" id="MobiDB-lite"/>
    </source>
</evidence>
<dbReference type="Proteomes" id="UP000027222">
    <property type="component" value="Unassembled WGS sequence"/>
</dbReference>
<keyword evidence="3" id="KW-0862">Zinc</keyword>
<keyword evidence="8" id="KW-1185">Reference proteome</keyword>
<dbReference type="PROSITE" id="PS50865">
    <property type="entry name" value="ZF_MYND_2"/>
    <property type="match status" value="1"/>
</dbReference>
<feature type="region of interest" description="Disordered" evidence="5">
    <location>
        <begin position="82"/>
        <end position="116"/>
    </location>
</feature>
<dbReference type="SUPFAM" id="SSF144232">
    <property type="entry name" value="HIT/MYND zinc finger-like"/>
    <property type="match status" value="1"/>
</dbReference>
<proteinExistence type="predicted"/>
<evidence type="ECO:0000313" key="7">
    <source>
        <dbReference type="EMBL" id="KDR65362.1"/>
    </source>
</evidence>
<feature type="compositionally biased region" description="Basic and acidic residues" evidence="5">
    <location>
        <begin position="174"/>
        <end position="189"/>
    </location>
</feature>
<accession>A0A067S663</accession>
<keyword evidence="1" id="KW-0479">Metal-binding</keyword>
<reference evidence="8" key="1">
    <citation type="journal article" date="2014" name="Proc. Natl. Acad. Sci. U.S.A.">
        <title>Extensive sampling of basidiomycete genomes demonstrates inadequacy of the white-rot/brown-rot paradigm for wood decay fungi.</title>
        <authorList>
            <person name="Riley R."/>
            <person name="Salamov A.A."/>
            <person name="Brown D.W."/>
            <person name="Nagy L.G."/>
            <person name="Floudas D."/>
            <person name="Held B.W."/>
            <person name="Levasseur A."/>
            <person name="Lombard V."/>
            <person name="Morin E."/>
            <person name="Otillar R."/>
            <person name="Lindquist E.A."/>
            <person name="Sun H."/>
            <person name="LaButti K.M."/>
            <person name="Schmutz J."/>
            <person name="Jabbour D."/>
            <person name="Luo H."/>
            <person name="Baker S.E."/>
            <person name="Pisabarro A.G."/>
            <person name="Walton J.D."/>
            <person name="Blanchette R.A."/>
            <person name="Henrissat B."/>
            <person name="Martin F."/>
            <person name="Cullen D."/>
            <person name="Hibbett D.S."/>
            <person name="Grigoriev I.V."/>
        </authorList>
    </citation>
    <scope>NUCLEOTIDE SEQUENCE [LARGE SCALE GENOMIC DNA]</scope>
    <source>
        <strain evidence="8">CBS 339.88</strain>
    </source>
</reference>
<keyword evidence="2 4" id="KW-0863">Zinc-finger</keyword>
<dbReference type="Gene3D" id="6.10.140.2220">
    <property type="match status" value="1"/>
</dbReference>
<protein>
    <recommendedName>
        <fullName evidence="6">MYND-type domain-containing protein</fullName>
    </recommendedName>
</protein>
<dbReference type="HOGENOM" id="CLU_555521_0_0_1"/>
<gene>
    <name evidence="7" type="ORF">GALMADRAFT_148753</name>
</gene>
<evidence type="ECO:0000256" key="2">
    <source>
        <dbReference type="ARBA" id="ARBA00022771"/>
    </source>
</evidence>
<dbReference type="EMBL" id="KL142453">
    <property type="protein sequence ID" value="KDR65362.1"/>
    <property type="molecule type" value="Genomic_DNA"/>
</dbReference>
<dbReference type="OrthoDB" id="265717at2759"/>
<name>A0A067S663_GALM3</name>
<feature type="region of interest" description="Disordered" evidence="5">
    <location>
        <begin position="155"/>
        <end position="189"/>
    </location>
</feature>
<dbReference type="Pfam" id="PF01753">
    <property type="entry name" value="zf-MYND"/>
    <property type="match status" value="1"/>
</dbReference>
<organism evidence="7 8">
    <name type="scientific">Galerina marginata (strain CBS 339.88)</name>
    <dbReference type="NCBI Taxonomy" id="685588"/>
    <lineage>
        <taxon>Eukaryota</taxon>
        <taxon>Fungi</taxon>
        <taxon>Dikarya</taxon>
        <taxon>Basidiomycota</taxon>
        <taxon>Agaricomycotina</taxon>
        <taxon>Agaricomycetes</taxon>
        <taxon>Agaricomycetidae</taxon>
        <taxon>Agaricales</taxon>
        <taxon>Agaricineae</taxon>
        <taxon>Strophariaceae</taxon>
        <taxon>Galerina</taxon>
    </lineage>
</organism>
<evidence type="ECO:0000313" key="8">
    <source>
        <dbReference type="Proteomes" id="UP000027222"/>
    </source>
</evidence>
<dbReference type="AlphaFoldDB" id="A0A067S663"/>
<evidence type="ECO:0000256" key="3">
    <source>
        <dbReference type="ARBA" id="ARBA00022833"/>
    </source>
</evidence>
<dbReference type="GO" id="GO:0008270">
    <property type="term" value="F:zinc ion binding"/>
    <property type="evidence" value="ECO:0007669"/>
    <property type="project" value="UniProtKB-KW"/>
</dbReference>
<feature type="domain" description="MYND-type" evidence="6">
    <location>
        <begin position="292"/>
        <end position="318"/>
    </location>
</feature>
<dbReference type="InterPro" id="IPR002893">
    <property type="entry name" value="Znf_MYND"/>
</dbReference>
<evidence type="ECO:0000256" key="4">
    <source>
        <dbReference type="PROSITE-ProRule" id="PRU00134"/>
    </source>
</evidence>
<evidence type="ECO:0000259" key="6">
    <source>
        <dbReference type="PROSITE" id="PS50865"/>
    </source>
</evidence>
<evidence type="ECO:0000256" key="1">
    <source>
        <dbReference type="ARBA" id="ARBA00022723"/>
    </source>
</evidence>